<dbReference type="GO" id="GO:0010859">
    <property type="term" value="F:calcium-dependent cysteine-type endopeptidase inhibitor activity"/>
    <property type="evidence" value="ECO:0007669"/>
    <property type="project" value="TreeGrafter"/>
</dbReference>
<evidence type="ECO:0000256" key="9">
    <source>
        <dbReference type="ARBA" id="ARBA00022843"/>
    </source>
</evidence>
<feature type="region of interest" description="Disordered" evidence="12">
    <location>
        <begin position="102"/>
        <end position="289"/>
    </location>
</feature>
<evidence type="ECO:0000313" key="13">
    <source>
        <dbReference type="Ensembl" id="ENSCHIP00010038747.1"/>
    </source>
</evidence>
<keyword evidence="4" id="KW-1017">Isopeptide bond</keyword>
<evidence type="ECO:0000256" key="6">
    <source>
        <dbReference type="ARBA" id="ARBA00022690"/>
    </source>
</evidence>
<evidence type="ECO:0000256" key="1">
    <source>
        <dbReference type="ARBA" id="ARBA00002637"/>
    </source>
</evidence>
<feature type="compositionally biased region" description="Basic and acidic residues" evidence="12">
    <location>
        <begin position="102"/>
        <end position="112"/>
    </location>
</feature>
<protein>
    <recommendedName>
        <fullName evidence="3">Calpastatin</fullName>
    </recommendedName>
    <alternativeName>
        <fullName evidence="11">Calpain inhibitor</fullName>
    </alternativeName>
</protein>
<evidence type="ECO:0000256" key="4">
    <source>
        <dbReference type="ARBA" id="ARBA00022499"/>
    </source>
</evidence>
<organism evidence="13">
    <name type="scientific">Capra hircus</name>
    <name type="common">Goat</name>
    <dbReference type="NCBI Taxonomy" id="9925"/>
    <lineage>
        <taxon>Eukaryota</taxon>
        <taxon>Metazoa</taxon>
        <taxon>Chordata</taxon>
        <taxon>Craniata</taxon>
        <taxon>Vertebrata</taxon>
        <taxon>Euteleostomi</taxon>
        <taxon>Mammalia</taxon>
        <taxon>Eutheria</taxon>
        <taxon>Laurasiatheria</taxon>
        <taxon>Artiodactyla</taxon>
        <taxon>Ruminantia</taxon>
        <taxon>Pecora</taxon>
        <taxon>Bovidae</taxon>
        <taxon>Caprinae</taxon>
        <taxon>Capra</taxon>
    </lineage>
</organism>
<dbReference type="Pfam" id="PF00748">
    <property type="entry name" value="Calpain_inhib"/>
    <property type="match status" value="3"/>
</dbReference>
<keyword evidence="8" id="KW-0677">Repeat</keyword>
<sequence>MSWGHPWPGSGGETLRSTRLPAQFCHNAAASAVTSCSGSPGEGGSRPLPAAPSEFGTAQSPMGQFLSSTFEDSQGAIWHERLYEGEGKGAGEATLVLQDQAKAREEKVKKCGEDEETVPSEYRLKPATDKDGKPLLPEAEEKPKPLSESELIDELSEDFDRSKCKEKQSKPTEKTEAPPAAAPVPVAEDVPRTFMCSVQSAPPTAAPAKGMVPDDAVEALAGSLGKKEADPEDGKPVEDKVKEKAKEEDREKLGEREETIPPDYRLEEAKDKDGKPLPPKEVKEPLPPLSEDFLLDALSKDFTVPSDTSSPQFEDAKLSAVISEVVSQTPAPTTQAAGPPRDSAQRDNKELDDALDQLSDSLGQRQPDPDENKPVEDKVKEKAKAEHRDKLGERDDTIPPKYQHLLDDNKEGTPGKPKASEKPEASEKPAGAQDPIDALSGDLDSCPSTTEASTNTAKKPALIEPGSILMSKIQSECVMKIGRTSTTKTRSLLPVTKHPGMAGKQRIPQRQRRRLPSQKLMEKVQVKIHTIWCLHIKSAAGRW</sequence>
<accession>A0A8C2S742</accession>
<dbReference type="InterPro" id="IPR026998">
    <property type="entry name" value="Calpastatin"/>
</dbReference>
<feature type="compositionally biased region" description="Basic and acidic residues" evidence="12">
    <location>
        <begin position="367"/>
        <end position="427"/>
    </location>
</feature>
<dbReference type="InterPro" id="IPR001259">
    <property type="entry name" value="Prot_inh_calpain"/>
</dbReference>
<name>A0A8C2S742_CAPHI</name>
<dbReference type="Ensembl" id="ENSCHIT00010054199.1">
    <property type="protein sequence ID" value="ENSCHIP00010038747.1"/>
    <property type="gene ID" value="ENSCHIG00010025005.1"/>
</dbReference>
<reference evidence="13" key="1">
    <citation type="submission" date="2019-03" db="EMBL/GenBank/DDBJ databases">
        <title>Genome sequencing and reference-guided assembly of Black Bengal Goat (Capra hircus).</title>
        <authorList>
            <person name="Siddiki A.Z."/>
            <person name="Baten A."/>
            <person name="Billah M."/>
            <person name="Alam M.A.U."/>
            <person name="Shawrob K.S.M."/>
            <person name="Saha S."/>
            <person name="Chowdhury M."/>
            <person name="Rahman A.H."/>
            <person name="Stear M."/>
            <person name="Miah G."/>
            <person name="Das G.B."/>
            <person name="Hossain M.M."/>
            <person name="Kumkum M."/>
            <person name="Islam M.S."/>
            <person name="Mollah A.M."/>
            <person name="Ahsan A."/>
            <person name="Tusar F."/>
            <person name="Khan M.K.I."/>
        </authorList>
    </citation>
    <scope>NUCLEOTIDE SEQUENCE [LARGE SCALE GENOMIC DNA]</scope>
</reference>
<dbReference type="AlphaFoldDB" id="A0A8C2S742"/>
<comment type="similarity">
    <text evidence="2">Belongs to the protease inhibitor I27 (calpastatin) family.</text>
</comment>
<feature type="region of interest" description="Disordered" evidence="12">
    <location>
        <begin position="33"/>
        <end position="62"/>
    </location>
</feature>
<evidence type="ECO:0000256" key="11">
    <source>
        <dbReference type="ARBA" id="ARBA00033013"/>
    </source>
</evidence>
<keyword evidence="10" id="KW-0007">Acetylation</keyword>
<keyword evidence="5" id="KW-0597">Phosphoprotein</keyword>
<evidence type="ECO:0000256" key="3">
    <source>
        <dbReference type="ARBA" id="ARBA00017619"/>
    </source>
</evidence>
<dbReference type="GO" id="GO:0005737">
    <property type="term" value="C:cytoplasm"/>
    <property type="evidence" value="ECO:0007669"/>
    <property type="project" value="TreeGrafter"/>
</dbReference>
<dbReference type="PANTHER" id="PTHR10077:SF0">
    <property type="entry name" value="CALPASTATIN"/>
    <property type="match status" value="1"/>
</dbReference>
<feature type="compositionally biased region" description="Basic and acidic residues" evidence="12">
    <location>
        <begin position="225"/>
        <end position="284"/>
    </location>
</feature>
<feature type="compositionally biased region" description="Basic and acidic residues" evidence="12">
    <location>
        <begin position="343"/>
        <end position="352"/>
    </location>
</feature>
<comment type="function">
    <text evidence="1">Specific inhibition of calpain (calcium-dependent cysteine protease). Plays a key role in postmortem tenderization of meat and have been proposed to be involved in muscle protein degradation in living tissue.</text>
</comment>
<evidence type="ECO:0000256" key="2">
    <source>
        <dbReference type="ARBA" id="ARBA00009487"/>
    </source>
</evidence>
<evidence type="ECO:0000256" key="8">
    <source>
        <dbReference type="ARBA" id="ARBA00022737"/>
    </source>
</evidence>
<evidence type="ECO:0000256" key="7">
    <source>
        <dbReference type="ARBA" id="ARBA00022704"/>
    </source>
</evidence>
<evidence type="ECO:0000256" key="10">
    <source>
        <dbReference type="ARBA" id="ARBA00022990"/>
    </source>
</evidence>
<keyword evidence="9" id="KW-0832">Ubl conjugation</keyword>
<feature type="compositionally biased region" description="Basic and acidic residues" evidence="12">
    <location>
        <begin position="158"/>
        <end position="176"/>
    </location>
</feature>
<proteinExistence type="inferred from homology"/>
<evidence type="ECO:0000256" key="5">
    <source>
        <dbReference type="ARBA" id="ARBA00022553"/>
    </source>
</evidence>
<reference evidence="13" key="2">
    <citation type="submission" date="2025-08" db="UniProtKB">
        <authorList>
            <consortium name="Ensembl"/>
        </authorList>
    </citation>
    <scope>IDENTIFICATION</scope>
</reference>
<feature type="compositionally biased region" description="Low complexity" evidence="12">
    <location>
        <begin position="177"/>
        <end position="187"/>
    </location>
</feature>
<feature type="compositionally biased region" description="Basic and acidic residues" evidence="12">
    <location>
        <begin position="122"/>
        <end position="147"/>
    </location>
</feature>
<evidence type="ECO:0000256" key="12">
    <source>
        <dbReference type="SAM" id="MobiDB-lite"/>
    </source>
</evidence>
<feature type="compositionally biased region" description="Polar residues" evidence="12">
    <location>
        <begin position="446"/>
        <end position="457"/>
    </location>
</feature>
<keyword evidence="6" id="KW-0646">Protease inhibitor</keyword>
<feature type="compositionally biased region" description="Low complexity" evidence="12">
    <location>
        <begin position="328"/>
        <end position="340"/>
    </location>
</feature>
<dbReference type="PANTHER" id="PTHR10077">
    <property type="entry name" value="CALPASTATIN"/>
    <property type="match status" value="1"/>
</dbReference>
<keyword evidence="7" id="KW-0789">Thiol protease inhibitor</keyword>
<feature type="region of interest" description="Disordered" evidence="12">
    <location>
        <begin position="324"/>
        <end position="459"/>
    </location>
</feature>